<dbReference type="STRING" id="35608.A0A2U1N2B9"/>
<name>A0A2U1N2B9_ARTAN</name>
<dbReference type="EMBL" id="PKPP01003788">
    <property type="protein sequence ID" value="PWA67675.1"/>
    <property type="molecule type" value="Genomic_DNA"/>
</dbReference>
<evidence type="ECO:0000256" key="1">
    <source>
        <dbReference type="PROSITE-ProRule" id="PRU00663"/>
    </source>
</evidence>
<feature type="region of interest" description="Disordered" evidence="2">
    <location>
        <begin position="1"/>
        <end position="29"/>
    </location>
</feature>
<dbReference type="InterPro" id="IPR005512">
    <property type="entry name" value="PRONE_dom"/>
</dbReference>
<dbReference type="PROSITE" id="PS51334">
    <property type="entry name" value="PRONE"/>
    <property type="match status" value="1"/>
</dbReference>
<feature type="domain" description="PRONE" evidence="3">
    <location>
        <begin position="199"/>
        <end position="255"/>
    </location>
</feature>
<dbReference type="AlphaFoldDB" id="A0A2U1N2B9"/>
<protein>
    <submittedName>
        <fullName evidence="4">PRONE domain-containing protein</fullName>
    </submittedName>
</protein>
<keyword evidence="5" id="KW-1185">Reference proteome</keyword>
<comment type="caution">
    <text evidence="4">The sequence shown here is derived from an EMBL/GenBank/DDBJ whole genome shotgun (WGS) entry which is preliminary data.</text>
</comment>
<gene>
    <name evidence="4" type="ORF">CTI12_AA316060</name>
</gene>
<organism evidence="4 5">
    <name type="scientific">Artemisia annua</name>
    <name type="common">Sweet wormwood</name>
    <dbReference type="NCBI Taxonomy" id="35608"/>
    <lineage>
        <taxon>Eukaryota</taxon>
        <taxon>Viridiplantae</taxon>
        <taxon>Streptophyta</taxon>
        <taxon>Embryophyta</taxon>
        <taxon>Tracheophyta</taxon>
        <taxon>Spermatophyta</taxon>
        <taxon>Magnoliopsida</taxon>
        <taxon>eudicotyledons</taxon>
        <taxon>Gunneridae</taxon>
        <taxon>Pentapetalae</taxon>
        <taxon>asterids</taxon>
        <taxon>campanulids</taxon>
        <taxon>Asterales</taxon>
        <taxon>Asteraceae</taxon>
        <taxon>Asteroideae</taxon>
        <taxon>Anthemideae</taxon>
        <taxon>Artemisiinae</taxon>
        <taxon>Artemisia</taxon>
    </lineage>
</organism>
<sequence>MAVETEGGRAKYRRAKFSSSTGRRRREENDEAVLPSDFRVRSTKLVVPAIGRVALGGFWSLQRRIATSDVQLRLPELQRSIIFGFGATATFSRRECRQKMNDSLTEAFGSRVASKGETPQSKIPLLEMDSVSAKLYMMPATAKKRLNMWEDPNEFTRFRLKKSSGVNVVIGVNTKPAKGSMDYKKNANYNCPPQRGGPERDSLNRKREYANQILKVALAINSVSLSEIEVPESYLLSLPKDIEDTSMSQMAIDGL</sequence>
<reference evidence="4 5" key="1">
    <citation type="journal article" date="2018" name="Mol. Plant">
        <title>The genome of Artemisia annua provides insight into the evolution of Asteraceae family and artemisinin biosynthesis.</title>
        <authorList>
            <person name="Shen Q."/>
            <person name="Zhang L."/>
            <person name="Liao Z."/>
            <person name="Wang S."/>
            <person name="Yan T."/>
            <person name="Shi P."/>
            <person name="Liu M."/>
            <person name="Fu X."/>
            <person name="Pan Q."/>
            <person name="Wang Y."/>
            <person name="Lv Z."/>
            <person name="Lu X."/>
            <person name="Zhang F."/>
            <person name="Jiang W."/>
            <person name="Ma Y."/>
            <person name="Chen M."/>
            <person name="Hao X."/>
            <person name="Li L."/>
            <person name="Tang Y."/>
            <person name="Lv G."/>
            <person name="Zhou Y."/>
            <person name="Sun X."/>
            <person name="Brodelius P.E."/>
            <person name="Rose J.K.C."/>
            <person name="Tang K."/>
        </authorList>
    </citation>
    <scope>NUCLEOTIDE SEQUENCE [LARGE SCALE GENOMIC DNA]</scope>
    <source>
        <strain evidence="5">cv. Huhao1</strain>
        <tissue evidence="4">Leaf</tissue>
    </source>
</reference>
<keyword evidence="1" id="KW-0344">Guanine-nucleotide releasing factor</keyword>
<accession>A0A2U1N2B9</accession>
<dbReference type="Gene3D" id="1.20.58.2010">
    <property type="entry name" value="PRONE domain, subdomain 1"/>
    <property type="match status" value="1"/>
</dbReference>
<evidence type="ECO:0000313" key="4">
    <source>
        <dbReference type="EMBL" id="PWA67675.1"/>
    </source>
</evidence>
<dbReference type="Pfam" id="PF03759">
    <property type="entry name" value="PRONE"/>
    <property type="match status" value="1"/>
</dbReference>
<dbReference type="Proteomes" id="UP000245207">
    <property type="component" value="Unassembled WGS sequence"/>
</dbReference>
<proteinExistence type="predicted"/>
<evidence type="ECO:0000259" key="3">
    <source>
        <dbReference type="PROSITE" id="PS51334"/>
    </source>
</evidence>
<dbReference type="OrthoDB" id="1053009at2759"/>
<dbReference type="GO" id="GO:0005085">
    <property type="term" value="F:guanyl-nucleotide exchange factor activity"/>
    <property type="evidence" value="ECO:0007669"/>
    <property type="project" value="UniProtKB-UniRule"/>
</dbReference>
<evidence type="ECO:0000256" key="2">
    <source>
        <dbReference type="SAM" id="MobiDB-lite"/>
    </source>
</evidence>
<evidence type="ECO:0000313" key="5">
    <source>
        <dbReference type="Proteomes" id="UP000245207"/>
    </source>
</evidence>